<evidence type="ECO:0000256" key="3">
    <source>
        <dbReference type="ARBA" id="ARBA00022723"/>
    </source>
</evidence>
<keyword evidence="6" id="KW-1015">Disulfide bond</keyword>
<dbReference type="GO" id="GO:0004519">
    <property type="term" value="F:endonuclease activity"/>
    <property type="evidence" value="ECO:0007669"/>
    <property type="project" value="UniProtKB-KW"/>
</dbReference>
<dbReference type="InterPro" id="IPR008947">
    <property type="entry name" value="PLipase_C/P1_nuclease_dom_sf"/>
</dbReference>
<dbReference type="Proteomes" id="UP000076874">
    <property type="component" value="Unassembled WGS sequence"/>
</dbReference>
<keyword evidence="7" id="KW-0325">Glycoprotein</keyword>
<dbReference type="EMBL" id="AZHD01000007">
    <property type="protein sequence ID" value="OAA61680.1"/>
    <property type="molecule type" value="Genomic_DNA"/>
</dbReference>
<dbReference type="STRING" id="1081102.A0A167UL55"/>
<dbReference type="SUPFAM" id="SSF48537">
    <property type="entry name" value="Phospholipase C/P1 nuclease"/>
    <property type="match status" value="1"/>
</dbReference>
<organism evidence="8 9">
    <name type="scientific">Niveomyces insectorum RCEF 264</name>
    <dbReference type="NCBI Taxonomy" id="1081102"/>
    <lineage>
        <taxon>Eukaryota</taxon>
        <taxon>Fungi</taxon>
        <taxon>Dikarya</taxon>
        <taxon>Ascomycota</taxon>
        <taxon>Pezizomycotina</taxon>
        <taxon>Sordariomycetes</taxon>
        <taxon>Hypocreomycetidae</taxon>
        <taxon>Hypocreales</taxon>
        <taxon>Cordycipitaceae</taxon>
        <taxon>Niveomyces</taxon>
    </lineage>
</organism>
<name>A0A167UL55_9HYPO</name>
<dbReference type="Pfam" id="PF02265">
    <property type="entry name" value="S1-P1_nuclease"/>
    <property type="match status" value="1"/>
</dbReference>
<comment type="similarity">
    <text evidence="1">Belongs to the nuclease type I family.</text>
</comment>
<evidence type="ECO:0000256" key="6">
    <source>
        <dbReference type="ARBA" id="ARBA00023157"/>
    </source>
</evidence>
<evidence type="ECO:0000313" key="9">
    <source>
        <dbReference type="Proteomes" id="UP000076874"/>
    </source>
</evidence>
<dbReference type="AlphaFoldDB" id="A0A167UL55"/>
<dbReference type="OrthoDB" id="441446at2759"/>
<comment type="caution">
    <text evidence="8">The sequence shown here is derived from an EMBL/GenBank/DDBJ whole genome shotgun (WGS) entry which is preliminary data.</text>
</comment>
<keyword evidence="5" id="KW-0378">Hydrolase</keyword>
<dbReference type="GO" id="GO:0006308">
    <property type="term" value="P:DNA catabolic process"/>
    <property type="evidence" value="ECO:0007669"/>
    <property type="project" value="InterPro"/>
</dbReference>
<dbReference type="PANTHER" id="PTHR33146:SF26">
    <property type="entry name" value="ENDONUCLEASE 4"/>
    <property type="match status" value="1"/>
</dbReference>
<dbReference type="Gene3D" id="1.10.575.10">
    <property type="entry name" value="P1 Nuclease"/>
    <property type="match status" value="1"/>
</dbReference>
<proteinExistence type="inferred from homology"/>
<accession>A0A167UL55</accession>
<dbReference type="CDD" id="cd11010">
    <property type="entry name" value="S1-P1_nuclease"/>
    <property type="match status" value="1"/>
</dbReference>
<keyword evidence="2" id="KW-0540">Nuclease</keyword>
<keyword evidence="9" id="KW-1185">Reference proteome</keyword>
<keyword evidence="3" id="KW-0479">Metal-binding</keyword>
<protein>
    <submittedName>
        <fullName evidence="8">Nuclease s1</fullName>
    </submittedName>
</protein>
<dbReference type="PANTHER" id="PTHR33146">
    <property type="entry name" value="ENDONUCLEASE 4"/>
    <property type="match status" value="1"/>
</dbReference>
<sequence>MKLSTTLAAGAVVLPSVAAWGGFGHITIAYVASSFVHDRTAATFQGLLRNQSAHYLAGVATWADSIRYTKWGHFTGPFHFIDAKDDPPARCDVVLARDCKAAGCVVSALGNYTDRLLDHTLSAAERAQAAKFVVHFVGDMHQPLHAEDVQRGGNGIAVQFDGRGVNLHHVWDTSIPEKYVGGVHGPPYAAARQWADALVASIRDGKFRAESRHWLADTDLADVNGTALRWAQQSNAYVCTHVLPQGPAAIAGQELGSGYYEAAVPVVEVQIARAGYRLAAWLDLIADKLTTKEEVMGEL</sequence>
<evidence type="ECO:0000256" key="7">
    <source>
        <dbReference type="ARBA" id="ARBA00023180"/>
    </source>
</evidence>
<dbReference type="InterPro" id="IPR003154">
    <property type="entry name" value="S1/P1nuclease"/>
</dbReference>
<evidence type="ECO:0000256" key="5">
    <source>
        <dbReference type="ARBA" id="ARBA00022801"/>
    </source>
</evidence>
<evidence type="ECO:0000256" key="4">
    <source>
        <dbReference type="ARBA" id="ARBA00022759"/>
    </source>
</evidence>
<reference evidence="8 9" key="1">
    <citation type="journal article" date="2016" name="Genome Biol. Evol.">
        <title>Divergent and convergent evolution of fungal pathogenicity.</title>
        <authorList>
            <person name="Shang Y."/>
            <person name="Xiao G."/>
            <person name="Zheng P."/>
            <person name="Cen K."/>
            <person name="Zhan S."/>
            <person name="Wang C."/>
        </authorList>
    </citation>
    <scope>NUCLEOTIDE SEQUENCE [LARGE SCALE GENOMIC DNA]</scope>
    <source>
        <strain evidence="8 9">RCEF 264</strain>
    </source>
</reference>
<keyword evidence="4" id="KW-0255">Endonuclease</keyword>
<gene>
    <name evidence="8" type="ORF">SPI_04539</name>
</gene>
<evidence type="ECO:0000256" key="2">
    <source>
        <dbReference type="ARBA" id="ARBA00022722"/>
    </source>
</evidence>
<dbReference type="GO" id="GO:0046872">
    <property type="term" value="F:metal ion binding"/>
    <property type="evidence" value="ECO:0007669"/>
    <property type="project" value="UniProtKB-KW"/>
</dbReference>
<dbReference type="GO" id="GO:0003676">
    <property type="term" value="F:nucleic acid binding"/>
    <property type="evidence" value="ECO:0007669"/>
    <property type="project" value="InterPro"/>
</dbReference>
<evidence type="ECO:0000313" key="8">
    <source>
        <dbReference type="EMBL" id="OAA61680.1"/>
    </source>
</evidence>
<evidence type="ECO:0000256" key="1">
    <source>
        <dbReference type="ARBA" id="ARBA00009547"/>
    </source>
</evidence>
<dbReference type="GO" id="GO:0016788">
    <property type="term" value="F:hydrolase activity, acting on ester bonds"/>
    <property type="evidence" value="ECO:0007669"/>
    <property type="project" value="InterPro"/>
</dbReference>